<dbReference type="PANTHER" id="PTHR47466:SF1">
    <property type="entry name" value="METALLOPROTEASE MEP1 (AFU_ORTHOLOGUE AFUA_1G07730)-RELATED"/>
    <property type="match status" value="1"/>
</dbReference>
<reference evidence="11 12" key="1">
    <citation type="submission" date="2015-12" db="EMBL/GenBank/DDBJ databases">
        <title>Draft genome sequence of Moniliophthora roreri, the causal agent of frosty pod rot of cacao.</title>
        <authorList>
            <person name="Aime M.C."/>
            <person name="Diaz-Valderrama J.R."/>
            <person name="Kijpornyongpan T."/>
            <person name="Phillips-Mora W."/>
        </authorList>
    </citation>
    <scope>NUCLEOTIDE SEQUENCE [LARGE SCALE GENOMIC DNA]</scope>
    <source>
        <strain evidence="11 12">MCA 2952</strain>
    </source>
</reference>
<keyword evidence="8" id="KW-1015">Disulfide bond</keyword>
<dbReference type="InterPro" id="IPR024079">
    <property type="entry name" value="MetalloPept_cat_dom_sf"/>
</dbReference>
<evidence type="ECO:0000256" key="7">
    <source>
        <dbReference type="ARBA" id="ARBA00023049"/>
    </source>
</evidence>
<dbReference type="InterPro" id="IPR008754">
    <property type="entry name" value="Peptidase_M43"/>
</dbReference>
<dbReference type="Gene3D" id="3.40.390.10">
    <property type="entry name" value="Collagenase (Catalytic Domain)"/>
    <property type="match status" value="1"/>
</dbReference>
<dbReference type="Proteomes" id="UP000054988">
    <property type="component" value="Unassembled WGS sequence"/>
</dbReference>
<evidence type="ECO:0000256" key="5">
    <source>
        <dbReference type="ARBA" id="ARBA00022801"/>
    </source>
</evidence>
<evidence type="ECO:0000256" key="9">
    <source>
        <dbReference type="SAM" id="SignalP"/>
    </source>
</evidence>
<evidence type="ECO:0000259" key="10">
    <source>
        <dbReference type="Pfam" id="PF05572"/>
    </source>
</evidence>
<keyword evidence="7" id="KW-0482">Metalloprotease</keyword>
<sequence>MVRSLSLGFYALLIRAASVLVVAPLESRALSTVLVGNTARTRCNTVISDERMMAAEAHFAANRVVPSSSLAPTAATVNVYFHVIRENETLEGGNIPDIQIQAQIDVMNEAYTDTGITWNLTEVERVTNANWFNNMGDYGSAISREMQVALRKGGVADLNVYTVAFTTSNLLGYATFPSQYEDNPEIDGVTLLFSSLPGGTAAPFNLGATLIHEAGHWVGLYHTFQGGCHGPGDSVDDTAPEASEAFGCPIGRDTCYGEDVDPIHNYMDYTDDSCMTEFTPGQTVRLQAQMVTYRGVSF</sequence>
<keyword evidence="6" id="KW-0862">Zinc</keyword>
<name>A0A0W0FIM5_MONRR</name>
<evidence type="ECO:0000256" key="3">
    <source>
        <dbReference type="ARBA" id="ARBA00022723"/>
    </source>
</evidence>
<dbReference type="GO" id="GO:0006508">
    <property type="term" value="P:proteolysis"/>
    <property type="evidence" value="ECO:0007669"/>
    <property type="project" value="UniProtKB-KW"/>
</dbReference>
<accession>A0A0W0FIM5</accession>
<dbReference type="Pfam" id="PF05572">
    <property type="entry name" value="Peptidase_M43"/>
    <property type="match status" value="1"/>
</dbReference>
<organism evidence="11 12">
    <name type="scientific">Moniliophthora roreri</name>
    <name type="common">Frosty pod rot fungus</name>
    <name type="synonym">Monilia roreri</name>
    <dbReference type="NCBI Taxonomy" id="221103"/>
    <lineage>
        <taxon>Eukaryota</taxon>
        <taxon>Fungi</taxon>
        <taxon>Dikarya</taxon>
        <taxon>Basidiomycota</taxon>
        <taxon>Agaricomycotina</taxon>
        <taxon>Agaricomycetes</taxon>
        <taxon>Agaricomycetidae</taxon>
        <taxon>Agaricales</taxon>
        <taxon>Marasmiineae</taxon>
        <taxon>Marasmiaceae</taxon>
        <taxon>Moniliophthora</taxon>
    </lineage>
</organism>
<dbReference type="GO" id="GO:0046872">
    <property type="term" value="F:metal ion binding"/>
    <property type="evidence" value="ECO:0007669"/>
    <property type="project" value="UniProtKB-KW"/>
</dbReference>
<gene>
    <name evidence="11" type="ORF">WG66_11253</name>
</gene>
<comment type="similarity">
    <text evidence="1">Belongs to the peptidase M43B family.</text>
</comment>
<evidence type="ECO:0000313" key="12">
    <source>
        <dbReference type="Proteomes" id="UP000054988"/>
    </source>
</evidence>
<evidence type="ECO:0000256" key="8">
    <source>
        <dbReference type="ARBA" id="ARBA00023157"/>
    </source>
</evidence>
<dbReference type="GO" id="GO:0008237">
    <property type="term" value="F:metallopeptidase activity"/>
    <property type="evidence" value="ECO:0007669"/>
    <property type="project" value="UniProtKB-KW"/>
</dbReference>
<proteinExistence type="inferred from homology"/>
<dbReference type="PANTHER" id="PTHR47466">
    <property type="match status" value="1"/>
</dbReference>
<evidence type="ECO:0000256" key="4">
    <source>
        <dbReference type="ARBA" id="ARBA00022729"/>
    </source>
</evidence>
<keyword evidence="5" id="KW-0378">Hydrolase</keyword>
<keyword evidence="3" id="KW-0479">Metal-binding</keyword>
<dbReference type="EMBL" id="LATX01001921">
    <property type="protein sequence ID" value="KTB36173.1"/>
    <property type="molecule type" value="Genomic_DNA"/>
</dbReference>
<feature type="domain" description="Peptidase M43 pregnancy-associated plasma-A" evidence="10">
    <location>
        <begin position="172"/>
        <end position="289"/>
    </location>
</feature>
<keyword evidence="2" id="KW-0645">Protease</keyword>
<dbReference type="AlphaFoldDB" id="A0A0W0FIM5"/>
<feature type="signal peptide" evidence="9">
    <location>
        <begin position="1"/>
        <end position="16"/>
    </location>
</feature>
<evidence type="ECO:0000256" key="2">
    <source>
        <dbReference type="ARBA" id="ARBA00022670"/>
    </source>
</evidence>
<evidence type="ECO:0000256" key="1">
    <source>
        <dbReference type="ARBA" id="ARBA00008721"/>
    </source>
</evidence>
<comment type="caution">
    <text evidence="11">The sequence shown here is derived from an EMBL/GenBank/DDBJ whole genome shotgun (WGS) entry which is preliminary data.</text>
</comment>
<protein>
    <recommendedName>
        <fullName evidence="10">Peptidase M43 pregnancy-associated plasma-A domain-containing protein</fullName>
    </recommendedName>
</protein>
<dbReference type="eggNOG" id="ENOG502S6EM">
    <property type="taxonomic scope" value="Eukaryota"/>
</dbReference>
<evidence type="ECO:0000256" key="6">
    <source>
        <dbReference type="ARBA" id="ARBA00022833"/>
    </source>
</evidence>
<keyword evidence="4 9" id="KW-0732">Signal</keyword>
<dbReference type="SUPFAM" id="SSF55486">
    <property type="entry name" value="Metalloproteases ('zincins'), catalytic domain"/>
    <property type="match status" value="1"/>
</dbReference>
<feature type="chain" id="PRO_5006901833" description="Peptidase M43 pregnancy-associated plasma-A domain-containing protein" evidence="9">
    <location>
        <begin position="17"/>
        <end position="298"/>
    </location>
</feature>
<dbReference type="CDD" id="cd04275">
    <property type="entry name" value="ZnMc_pappalysin_like"/>
    <property type="match status" value="1"/>
</dbReference>
<evidence type="ECO:0000313" key="11">
    <source>
        <dbReference type="EMBL" id="KTB36173.1"/>
    </source>
</evidence>